<evidence type="ECO:0000313" key="3">
    <source>
        <dbReference type="Proteomes" id="UP000320421"/>
    </source>
</evidence>
<keyword evidence="1" id="KW-0812">Transmembrane</keyword>
<feature type="transmembrane region" description="Helical" evidence="1">
    <location>
        <begin position="6"/>
        <end position="24"/>
    </location>
</feature>
<keyword evidence="3" id="KW-1185">Reference proteome</keyword>
<name>A0A517PJ49_9PLAN</name>
<dbReference type="AlphaFoldDB" id="A0A517PJ49"/>
<proteinExistence type="predicted"/>
<sequence>MAEASARGFIVALDILVICFFHFATKSWPKRQAVYFSLPQWNAGSSPVAEQLSVRFGFAEFFVFVCVHELFELSRVGHFDFSNPTGAKWIVRKRSLVINQ</sequence>
<dbReference type="EMBL" id="CP036266">
    <property type="protein sequence ID" value="QDT19403.1"/>
    <property type="molecule type" value="Genomic_DNA"/>
</dbReference>
<evidence type="ECO:0000256" key="1">
    <source>
        <dbReference type="SAM" id="Phobius"/>
    </source>
</evidence>
<accession>A0A517PJ49</accession>
<protein>
    <submittedName>
        <fullName evidence="2">Uncharacterized protein</fullName>
    </submittedName>
</protein>
<gene>
    <name evidence="2" type="ORF">HG66A1_11680</name>
</gene>
<evidence type="ECO:0000313" key="2">
    <source>
        <dbReference type="EMBL" id="QDT19403.1"/>
    </source>
</evidence>
<organism evidence="2 3">
    <name type="scientific">Gimesia chilikensis</name>
    <dbReference type="NCBI Taxonomy" id="2605989"/>
    <lineage>
        <taxon>Bacteria</taxon>
        <taxon>Pseudomonadati</taxon>
        <taxon>Planctomycetota</taxon>
        <taxon>Planctomycetia</taxon>
        <taxon>Planctomycetales</taxon>
        <taxon>Planctomycetaceae</taxon>
        <taxon>Gimesia</taxon>
    </lineage>
</organism>
<keyword evidence="1" id="KW-0472">Membrane</keyword>
<dbReference type="Proteomes" id="UP000320421">
    <property type="component" value="Chromosome"/>
</dbReference>
<reference evidence="2 3" key="1">
    <citation type="submission" date="2019-02" db="EMBL/GenBank/DDBJ databases">
        <title>Deep-cultivation of Planctomycetes and their phenomic and genomic characterization uncovers novel biology.</title>
        <authorList>
            <person name="Wiegand S."/>
            <person name="Jogler M."/>
            <person name="Boedeker C."/>
            <person name="Pinto D."/>
            <person name="Vollmers J."/>
            <person name="Rivas-Marin E."/>
            <person name="Kohn T."/>
            <person name="Peeters S.H."/>
            <person name="Heuer A."/>
            <person name="Rast P."/>
            <person name="Oberbeckmann S."/>
            <person name="Bunk B."/>
            <person name="Jeske O."/>
            <person name="Meyerdierks A."/>
            <person name="Storesund J.E."/>
            <person name="Kallscheuer N."/>
            <person name="Luecker S."/>
            <person name="Lage O.M."/>
            <person name="Pohl T."/>
            <person name="Merkel B.J."/>
            <person name="Hornburger P."/>
            <person name="Mueller R.-W."/>
            <person name="Bruemmer F."/>
            <person name="Labrenz M."/>
            <person name="Spormann A.M."/>
            <person name="Op den Camp H."/>
            <person name="Overmann J."/>
            <person name="Amann R."/>
            <person name="Jetten M.S.M."/>
            <person name="Mascher T."/>
            <person name="Medema M.H."/>
            <person name="Devos D.P."/>
            <person name="Kaster A.-K."/>
            <person name="Ovreas L."/>
            <person name="Rohde M."/>
            <person name="Galperin M.Y."/>
            <person name="Jogler C."/>
        </authorList>
    </citation>
    <scope>NUCLEOTIDE SEQUENCE [LARGE SCALE GENOMIC DNA]</scope>
    <source>
        <strain evidence="2 3">HG66A1</strain>
    </source>
</reference>
<keyword evidence="1" id="KW-1133">Transmembrane helix</keyword>